<keyword evidence="11" id="KW-1185">Reference proteome</keyword>
<dbReference type="Gene3D" id="1.10.10.60">
    <property type="entry name" value="Homeodomain-like"/>
    <property type="match status" value="2"/>
</dbReference>
<dbReference type="GO" id="GO:0000978">
    <property type="term" value="F:RNA polymerase II cis-regulatory region sequence-specific DNA binding"/>
    <property type="evidence" value="ECO:0000318"/>
    <property type="project" value="GO_Central"/>
</dbReference>
<feature type="domain" description="Myb-like" evidence="8">
    <location>
        <begin position="47"/>
        <end position="98"/>
    </location>
</feature>
<dbReference type="GO" id="GO:0005634">
    <property type="term" value="C:nucleus"/>
    <property type="evidence" value="ECO:0000318"/>
    <property type="project" value="GO_Central"/>
</dbReference>
<evidence type="ECO:0000256" key="1">
    <source>
        <dbReference type="ARBA" id="ARBA00004123"/>
    </source>
</evidence>
<dbReference type="InterPro" id="IPR050560">
    <property type="entry name" value="MYB_TF"/>
</dbReference>
<keyword evidence="2" id="KW-0677">Repeat</keyword>
<feature type="domain" description="HTH myb-type" evidence="9">
    <location>
        <begin position="103"/>
        <end position="153"/>
    </location>
</feature>
<dbReference type="OrthoDB" id="2143914at2759"/>
<dbReference type="InterPro" id="IPR001005">
    <property type="entry name" value="SANT/Myb"/>
</dbReference>
<feature type="domain" description="HTH myb-type" evidence="9">
    <location>
        <begin position="47"/>
        <end position="102"/>
    </location>
</feature>
<dbReference type="PROSITE" id="PS51294">
    <property type="entry name" value="HTH_MYB"/>
    <property type="match status" value="2"/>
</dbReference>
<protein>
    <recommendedName>
        <fullName evidence="12">MYB family protein</fullName>
    </recommendedName>
</protein>
<keyword evidence="5" id="KW-0804">Transcription</keyword>
<evidence type="ECO:0000259" key="8">
    <source>
        <dbReference type="PROSITE" id="PS50090"/>
    </source>
</evidence>
<reference evidence="11" key="1">
    <citation type="journal article" date="2016" name="Nat. Biotechnol.">
        <title>Sequencing wild and cultivated cassava and related species reveals extensive interspecific hybridization and genetic diversity.</title>
        <authorList>
            <person name="Bredeson J.V."/>
            <person name="Lyons J.B."/>
            <person name="Prochnik S.E."/>
            <person name="Wu G.A."/>
            <person name="Ha C.M."/>
            <person name="Edsinger-Gonzales E."/>
            <person name="Grimwood J."/>
            <person name="Schmutz J."/>
            <person name="Rabbi I.Y."/>
            <person name="Egesi C."/>
            <person name="Nauluvula P."/>
            <person name="Lebot V."/>
            <person name="Ndunguru J."/>
            <person name="Mkamilo G."/>
            <person name="Bart R.S."/>
            <person name="Setter T.L."/>
            <person name="Gleadow R.M."/>
            <person name="Kulakow P."/>
            <person name="Ferguson M.E."/>
            <person name="Rounsley S."/>
            <person name="Rokhsar D.S."/>
        </authorList>
    </citation>
    <scope>NUCLEOTIDE SEQUENCE [LARGE SCALE GENOMIC DNA]</scope>
    <source>
        <strain evidence="11">cv. AM560-2</strain>
    </source>
</reference>
<dbReference type="SMR" id="A0A2C9VEI6"/>
<dbReference type="EMBL" id="CM004394">
    <property type="protein sequence ID" value="OAY43611.1"/>
    <property type="molecule type" value="Genomic_DNA"/>
</dbReference>
<dbReference type="SMART" id="SM00717">
    <property type="entry name" value="SANT"/>
    <property type="match status" value="2"/>
</dbReference>
<accession>A0A2C9VEI6</accession>
<dbReference type="AlphaFoldDB" id="A0A2C9VEI6"/>
<dbReference type="STRING" id="3983.A0A2C9VEI6"/>
<dbReference type="Pfam" id="PF00249">
    <property type="entry name" value="Myb_DNA-binding"/>
    <property type="match status" value="2"/>
</dbReference>
<feature type="region of interest" description="Disordered" evidence="7">
    <location>
        <begin position="1"/>
        <end position="51"/>
    </location>
</feature>
<feature type="region of interest" description="Disordered" evidence="7">
    <location>
        <begin position="149"/>
        <end position="184"/>
    </location>
</feature>
<evidence type="ECO:0000256" key="7">
    <source>
        <dbReference type="SAM" id="MobiDB-lite"/>
    </source>
</evidence>
<gene>
    <name evidence="10" type="ORF">MANES_08G083200v8</name>
</gene>
<evidence type="ECO:0000259" key="9">
    <source>
        <dbReference type="PROSITE" id="PS51294"/>
    </source>
</evidence>
<dbReference type="SUPFAM" id="SSF46689">
    <property type="entry name" value="Homeodomain-like"/>
    <property type="match status" value="1"/>
</dbReference>
<evidence type="ECO:0000256" key="6">
    <source>
        <dbReference type="ARBA" id="ARBA00023242"/>
    </source>
</evidence>
<dbReference type="PANTHER" id="PTHR45614">
    <property type="entry name" value="MYB PROTEIN-RELATED"/>
    <property type="match status" value="1"/>
</dbReference>
<evidence type="ECO:0000256" key="4">
    <source>
        <dbReference type="ARBA" id="ARBA00023125"/>
    </source>
</evidence>
<evidence type="ECO:0008006" key="12">
    <source>
        <dbReference type="Google" id="ProtNLM"/>
    </source>
</evidence>
<organism evidence="10 11">
    <name type="scientific">Manihot esculenta</name>
    <name type="common">Cassava</name>
    <name type="synonym">Jatropha manihot</name>
    <dbReference type="NCBI Taxonomy" id="3983"/>
    <lineage>
        <taxon>Eukaryota</taxon>
        <taxon>Viridiplantae</taxon>
        <taxon>Streptophyta</taxon>
        <taxon>Embryophyta</taxon>
        <taxon>Tracheophyta</taxon>
        <taxon>Spermatophyta</taxon>
        <taxon>Magnoliopsida</taxon>
        <taxon>eudicotyledons</taxon>
        <taxon>Gunneridae</taxon>
        <taxon>Pentapetalae</taxon>
        <taxon>rosids</taxon>
        <taxon>fabids</taxon>
        <taxon>Malpighiales</taxon>
        <taxon>Euphorbiaceae</taxon>
        <taxon>Crotonoideae</taxon>
        <taxon>Manihoteae</taxon>
        <taxon>Manihot</taxon>
    </lineage>
</organism>
<dbReference type="FunFam" id="1.10.10.60:FF:000060">
    <property type="entry name" value="MYB transcription factor"/>
    <property type="match status" value="1"/>
</dbReference>
<dbReference type="Proteomes" id="UP000091857">
    <property type="component" value="Chromosome 8"/>
</dbReference>
<dbReference type="InterPro" id="IPR017930">
    <property type="entry name" value="Myb_dom"/>
</dbReference>
<evidence type="ECO:0000256" key="2">
    <source>
        <dbReference type="ARBA" id="ARBA00022737"/>
    </source>
</evidence>
<dbReference type="PANTHER" id="PTHR45614:SF300">
    <property type="entry name" value="MYB TRANSCRIPTION FACTOR"/>
    <property type="match status" value="1"/>
</dbReference>
<dbReference type="InterPro" id="IPR009057">
    <property type="entry name" value="Homeodomain-like_sf"/>
</dbReference>
<keyword evidence="4" id="KW-0238">DNA-binding</keyword>
<feature type="compositionally biased region" description="Basic and acidic residues" evidence="7">
    <location>
        <begin position="1"/>
        <end position="11"/>
    </location>
</feature>
<keyword evidence="6" id="KW-0539">Nucleus</keyword>
<keyword evidence="3" id="KW-0805">Transcription regulation</keyword>
<dbReference type="Gramene" id="Manes.08G083200.1.v8.1">
    <property type="protein sequence ID" value="Manes.08G083200.1.v8.1.CDS"/>
    <property type="gene ID" value="Manes.08G083200.v8.1"/>
</dbReference>
<evidence type="ECO:0000256" key="3">
    <source>
        <dbReference type="ARBA" id="ARBA00023015"/>
    </source>
</evidence>
<dbReference type="GO" id="GO:0006355">
    <property type="term" value="P:regulation of DNA-templated transcription"/>
    <property type="evidence" value="ECO:0000318"/>
    <property type="project" value="GO_Central"/>
</dbReference>
<sequence>MEIEMKEKTVVEVDGTNSGGGDVEDGAGSGDDLLHAVGEGGGSSRARRDRVKVPWSPEEDAILSRLVSRTGARNWTLIARGIAGRSGKSCRLRWCNQLDPAVKHKPFTDEEEHIIATAHAVHGNKWAVIARLLPGRTDNAIKNHWNSSLRRRSTERGRTRLASGNVDQDANLDKPKASSEETLSCGDANSFKSIEGKNVSSLDNLDDQCEEKAPLEIPSNNEAKESSTLFRPMARVSAFSVHNPEIASPCPRPVPMQGPSIEAPIPDNGICKLLDRIYNERLVPHQCGHGCCKAQNGNNLVNSLLGPEFVDFLDPPSFPNFELAAIATDISNFAWLKSGLENKTVPNDKAARITPCGSQLQMGHL</sequence>
<evidence type="ECO:0000313" key="10">
    <source>
        <dbReference type="EMBL" id="OAY43611.1"/>
    </source>
</evidence>
<name>A0A2C9VEI6_MANES</name>
<comment type="caution">
    <text evidence="10">The sequence shown here is derived from an EMBL/GenBank/DDBJ whole genome shotgun (WGS) entry which is preliminary data.</text>
</comment>
<evidence type="ECO:0000256" key="5">
    <source>
        <dbReference type="ARBA" id="ARBA00023163"/>
    </source>
</evidence>
<proteinExistence type="predicted"/>
<dbReference type="GO" id="GO:0000981">
    <property type="term" value="F:DNA-binding transcription factor activity, RNA polymerase II-specific"/>
    <property type="evidence" value="ECO:0000318"/>
    <property type="project" value="GO_Central"/>
</dbReference>
<dbReference type="PROSITE" id="PS50090">
    <property type="entry name" value="MYB_LIKE"/>
    <property type="match status" value="2"/>
</dbReference>
<evidence type="ECO:0000313" key="11">
    <source>
        <dbReference type="Proteomes" id="UP000091857"/>
    </source>
</evidence>
<feature type="domain" description="Myb-like" evidence="8">
    <location>
        <begin position="99"/>
        <end position="149"/>
    </location>
</feature>
<dbReference type="CDD" id="cd00167">
    <property type="entry name" value="SANT"/>
    <property type="match status" value="2"/>
</dbReference>
<comment type="subcellular location">
    <subcellularLocation>
        <location evidence="1">Nucleus</location>
    </subcellularLocation>
</comment>